<protein>
    <submittedName>
        <fullName evidence="2">Uncharacterized protein</fullName>
    </submittedName>
</protein>
<feature type="region of interest" description="Disordered" evidence="1">
    <location>
        <begin position="1"/>
        <end position="22"/>
    </location>
</feature>
<dbReference type="InParanoid" id="A0A1Y1Y3M1"/>
<evidence type="ECO:0000313" key="3">
    <source>
        <dbReference type="Proteomes" id="UP000193498"/>
    </source>
</evidence>
<dbReference type="AlphaFoldDB" id="A0A1Y1Y3M1"/>
<proteinExistence type="predicted"/>
<dbReference type="EMBL" id="MCFE01000287">
    <property type="protein sequence ID" value="ORX92194.1"/>
    <property type="molecule type" value="Genomic_DNA"/>
</dbReference>
<reference evidence="2 3" key="1">
    <citation type="submission" date="2016-07" db="EMBL/GenBank/DDBJ databases">
        <title>Pervasive Adenine N6-methylation of Active Genes in Fungi.</title>
        <authorList>
            <consortium name="DOE Joint Genome Institute"/>
            <person name="Mondo S.J."/>
            <person name="Dannebaum R.O."/>
            <person name="Kuo R.C."/>
            <person name="Labutti K."/>
            <person name="Haridas S."/>
            <person name="Kuo A."/>
            <person name="Salamov A."/>
            <person name="Ahrendt S.R."/>
            <person name="Lipzen A."/>
            <person name="Sullivan W."/>
            <person name="Andreopoulos W.B."/>
            <person name="Clum A."/>
            <person name="Lindquist E."/>
            <person name="Daum C."/>
            <person name="Ramamoorthy G.K."/>
            <person name="Gryganskyi A."/>
            <person name="Culley D."/>
            <person name="Magnuson J.K."/>
            <person name="James T.Y."/>
            <person name="O'Malley M.A."/>
            <person name="Stajich J.E."/>
            <person name="Spatafora J.W."/>
            <person name="Visel A."/>
            <person name="Grigoriev I.V."/>
        </authorList>
    </citation>
    <scope>NUCLEOTIDE SEQUENCE [LARGE SCALE GENOMIC DNA]</scope>
    <source>
        <strain evidence="2 3">CBS 931.73</strain>
    </source>
</reference>
<keyword evidence="3" id="KW-1185">Reference proteome</keyword>
<evidence type="ECO:0000256" key="1">
    <source>
        <dbReference type="SAM" id="MobiDB-lite"/>
    </source>
</evidence>
<evidence type="ECO:0000313" key="2">
    <source>
        <dbReference type="EMBL" id="ORX92194.1"/>
    </source>
</evidence>
<feature type="compositionally biased region" description="Low complexity" evidence="1">
    <location>
        <begin position="12"/>
        <end position="22"/>
    </location>
</feature>
<gene>
    <name evidence="2" type="ORF">K493DRAFT_338911</name>
</gene>
<dbReference type="Proteomes" id="UP000193498">
    <property type="component" value="Unassembled WGS sequence"/>
</dbReference>
<sequence>MPSILQNRSDSESLSSTSNTNSISSGASSSLDASFWPITSHSYHGLPFQISYLKDSHKMSVTVPGLTSYSLVEESNVFGKKYTFYDEVHQPMYRIKDHRMLGYIDVSSTKFATHIRVVYPTSSHKTCNFHVGGVKYSWEFDGQHFKCYNTTDMIIVAQIYLENFENSLSKQPNAIAPINHHHTIAQLAIVPQAYFAESNQTLIIVTGLIILKHLIWN</sequence>
<accession>A0A1Y1Y3M1</accession>
<name>A0A1Y1Y3M1_9FUNG</name>
<comment type="caution">
    <text evidence="2">The sequence shown here is derived from an EMBL/GenBank/DDBJ whole genome shotgun (WGS) entry which is preliminary data.</text>
</comment>
<organism evidence="2 3">
    <name type="scientific">Basidiobolus meristosporus CBS 931.73</name>
    <dbReference type="NCBI Taxonomy" id="1314790"/>
    <lineage>
        <taxon>Eukaryota</taxon>
        <taxon>Fungi</taxon>
        <taxon>Fungi incertae sedis</taxon>
        <taxon>Zoopagomycota</taxon>
        <taxon>Entomophthoromycotina</taxon>
        <taxon>Basidiobolomycetes</taxon>
        <taxon>Basidiobolales</taxon>
        <taxon>Basidiobolaceae</taxon>
        <taxon>Basidiobolus</taxon>
    </lineage>
</organism>